<evidence type="ECO:0000313" key="5">
    <source>
        <dbReference type="Proteomes" id="UP000829354"/>
    </source>
</evidence>
<dbReference type="OMA" id="SHACTEN"/>
<keyword evidence="1" id="KW-0732">Signal</keyword>
<dbReference type="EMBL" id="CP092625">
    <property type="protein sequence ID" value="UMM39952.1"/>
    <property type="molecule type" value="Genomic_DNA"/>
</dbReference>
<gene>
    <name evidence="2" type="ORF">L3Y34_010894</name>
    <name evidence="3" type="ORF">L5515_016778</name>
</gene>
<dbReference type="Proteomes" id="UP000829354">
    <property type="component" value="Chromosome X"/>
</dbReference>
<organism evidence="3 5">
    <name type="scientific">Caenorhabditis briggsae</name>
    <dbReference type="NCBI Taxonomy" id="6238"/>
    <lineage>
        <taxon>Eukaryota</taxon>
        <taxon>Metazoa</taxon>
        <taxon>Ecdysozoa</taxon>
        <taxon>Nematoda</taxon>
        <taxon>Chromadorea</taxon>
        <taxon>Rhabditida</taxon>
        <taxon>Rhabditina</taxon>
        <taxon>Rhabditomorpha</taxon>
        <taxon>Rhabditoidea</taxon>
        <taxon>Rhabditidae</taxon>
        <taxon>Peloderinae</taxon>
        <taxon>Caenorhabditis</taxon>
    </lineage>
</organism>
<dbReference type="PANTHER" id="PTHR21479:SF30">
    <property type="entry name" value="TRANSTHYRETIN-LIKE FAMILY PROTEIN"/>
    <property type="match status" value="1"/>
</dbReference>
<dbReference type="PANTHER" id="PTHR21479">
    <property type="match status" value="1"/>
</dbReference>
<dbReference type="AlphaFoldDB" id="A0AAE9JRS5"/>
<name>A0AAE9JRS5_CAEBR</name>
<keyword evidence="5" id="KW-1185">Reference proteome</keyword>
<evidence type="ECO:0000313" key="2">
    <source>
        <dbReference type="EMBL" id="ULT80651.1"/>
    </source>
</evidence>
<reference evidence="2 4" key="2">
    <citation type="submission" date="2022-05" db="EMBL/GenBank/DDBJ databases">
        <title>Chromosome-level reference genomes for two strains of Caenorhabditis briggsae: an improved platform for comparative genomics.</title>
        <authorList>
            <person name="Stevens L."/>
            <person name="Andersen E.C."/>
        </authorList>
    </citation>
    <scope>NUCLEOTIDE SEQUENCE [LARGE SCALE GENOMIC DNA]</scope>
    <source>
        <strain evidence="2">QX1410_ONT</strain>
        <tissue evidence="2">Whole-organism</tissue>
    </source>
</reference>
<accession>A0AAE9JRS5</accession>
<evidence type="ECO:0000256" key="1">
    <source>
        <dbReference type="SAM" id="SignalP"/>
    </source>
</evidence>
<evidence type="ECO:0000313" key="3">
    <source>
        <dbReference type="EMBL" id="UMM39952.1"/>
    </source>
</evidence>
<dbReference type="Gene3D" id="2.60.40.3330">
    <property type="match status" value="1"/>
</dbReference>
<dbReference type="EMBL" id="CP090896">
    <property type="protein sequence ID" value="ULT80651.1"/>
    <property type="molecule type" value="Genomic_DNA"/>
</dbReference>
<dbReference type="Proteomes" id="UP000827892">
    <property type="component" value="Chromosome X"/>
</dbReference>
<evidence type="ECO:0000313" key="4">
    <source>
        <dbReference type="Proteomes" id="UP000827892"/>
    </source>
</evidence>
<feature type="signal peptide" evidence="1">
    <location>
        <begin position="1"/>
        <end position="16"/>
    </location>
</feature>
<protein>
    <submittedName>
        <fullName evidence="3">Uncharacterized protein</fullName>
    </submittedName>
</protein>
<feature type="chain" id="PRO_5044707580" evidence="1">
    <location>
        <begin position="17"/>
        <end position="144"/>
    </location>
</feature>
<reference evidence="3 5" key="1">
    <citation type="submission" date="2022-04" db="EMBL/GenBank/DDBJ databases">
        <title>Chromosome-level reference genomes for two strains of Caenorhabditis briggsae: an improved platform for comparative genomics.</title>
        <authorList>
            <person name="Stevens L."/>
            <person name="Andersen E."/>
        </authorList>
    </citation>
    <scope>NUCLEOTIDE SEQUENCE [LARGE SCALE GENOMIC DNA]</scope>
    <source>
        <strain evidence="3">VX34</strain>
        <tissue evidence="3">Whole-organism</tissue>
    </source>
</reference>
<sequence length="144" mass="16700">MRILLLLLIFIVGLVASTTRFSATLVYARVTLRCRAPRVAEAKVFLMESDFQDNAFDEDDTFDFATYHFGKQPEMKVALKGEEFEFSGLDPYIYVIHTCTKTANFQETFVVNLMESMYRSRSFDVIIDLDRNTSVITHRRIYPS</sequence>
<dbReference type="KEGG" id="cbr:CBG_02081"/>
<proteinExistence type="predicted"/>
<dbReference type="InterPro" id="IPR038479">
    <property type="entry name" value="Transthyretin-like_sf"/>
</dbReference>